<dbReference type="EMBL" id="FMZH01000002">
    <property type="protein sequence ID" value="SDC55081.1"/>
    <property type="molecule type" value="Genomic_DNA"/>
</dbReference>
<accession>A0A1G6MI01</accession>
<evidence type="ECO:0008006" key="4">
    <source>
        <dbReference type="Google" id="ProtNLM"/>
    </source>
</evidence>
<keyword evidence="1" id="KW-0732">Signal</keyword>
<dbReference type="STRING" id="390242.SAMN04488024_102347"/>
<proteinExistence type="predicted"/>
<evidence type="ECO:0000313" key="2">
    <source>
        <dbReference type="EMBL" id="SDC55081.1"/>
    </source>
</evidence>
<protein>
    <recommendedName>
        <fullName evidence="4">YD repeat-containing protein</fullName>
    </recommendedName>
</protein>
<dbReference type="AlphaFoldDB" id="A0A1G6MI01"/>
<feature type="chain" id="PRO_5011545687" description="YD repeat-containing protein" evidence="1">
    <location>
        <begin position="22"/>
        <end position="277"/>
    </location>
</feature>
<evidence type="ECO:0000313" key="3">
    <source>
        <dbReference type="Proteomes" id="UP000199455"/>
    </source>
</evidence>
<sequence>MKTFIYLIAIFVLLSCSNRRAPVYEWQQKYFAQEKKRLVTIITGYEFENGKYKLSFIDSTYETFNNKGQKISSNGTQFYKYNAQGKVIEEEYCPRSCEIPAKIKYVYDEYNRLLKVINVSKLDSLEYVSEVYTYQNNLLVKKTIGADSLATTETYTYDNRSRLRTRLTTEFNTFSNKWIKYQETMFYNSNDSLIMRKKQLVGSPEIIISKYVYANNLLSTQRDTTLNPTSLLGKQTVYTINLNQKNFKYNSKGKLIEKISLQPDYKTPYLKWTYEYK</sequence>
<reference evidence="3" key="1">
    <citation type="submission" date="2016-10" db="EMBL/GenBank/DDBJ databases">
        <authorList>
            <person name="Varghese N."/>
            <person name="Submissions S."/>
        </authorList>
    </citation>
    <scope>NUCLEOTIDE SEQUENCE [LARGE SCALE GENOMIC DNA]</scope>
    <source>
        <strain evidence="3">DSM 18609</strain>
    </source>
</reference>
<gene>
    <name evidence="2" type="ORF">SAMN04488024_102347</name>
</gene>
<dbReference type="RefSeq" id="WP_143009538.1">
    <property type="nucleotide sequence ID" value="NZ_FMZH01000002.1"/>
</dbReference>
<evidence type="ECO:0000256" key="1">
    <source>
        <dbReference type="SAM" id="SignalP"/>
    </source>
</evidence>
<feature type="signal peptide" evidence="1">
    <location>
        <begin position="1"/>
        <end position="21"/>
    </location>
</feature>
<name>A0A1G6MI01_9SPHI</name>
<dbReference type="Proteomes" id="UP000199455">
    <property type="component" value="Unassembled WGS sequence"/>
</dbReference>
<organism evidence="2 3">
    <name type="scientific">Pedobacter soli</name>
    <dbReference type="NCBI Taxonomy" id="390242"/>
    <lineage>
        <taxon>Bacteria</taxon>
        <taxon>Pseudomonadati</taxon>
        <taxon>Bacteroidota</taxon>
        <taxon>Sphingobacteriia</taxon>
        <taxon>Sphingobacteriales</taxon>
        <taxon>Sphingobacteriaceae</taxon>
        <taxon>Pedobacter</taxon>
    </lineage>
</organism>
<dbReference type="Gene3D" id="2.180.10.10">
    <property type="entry name" value="RHS repeat-associated core"/>
    <property type="match status" value="1"/>
</dbReference>
<dbReference type="PROSITE" id="PS51257">
    <property type="entry name" value="PROKAR_LIPOPROTEIN"/>
    <property type="match status" value="1"/>
</dbReference>
<keyword evidence="3" id="KW-1185">Reference proteome</keyword>